<keyword evidence="2" id="KW-1185">Reference proteome</keyword>
<organism evidence="1 2">
    <name type="scientific">Lophiotrema nucula</name>
    <dbReference type="NCBI Taxonomy" id="690887"/>
    <lineage>
        <taxon>Eukaryota</taxon>
        <taxon>Fungi</taxon>
        <taxon>Dikarya</taxon>
        <taxon>Ascomycota</taxon>
        <taxon>Pezizomycotina</taxon>
        <taxon>Dothideomycetes</taxon>
        <taxon>Pleosporomycetidae</taxon>
        <taxon>Pleosporales</taxon>
        <taxon>Lophiotremataceae</taxon>
        <taxon>Lophiotrema</taxon>
    </lineage>
</organism>
<protein>
    <submittedName>
        <fullName evidence="1">Uncharacterized protein</fullName>
    </submittedName>
</protein>
<evidence type="ECO:0000313" key="2">
    <source>
        <dbReference type="Proteomes" id="UP000799770"/>
    </source>
</evidence>
<accession>A0A6A5ZMZ1</accession>
<reference evidence="1" key="1">
    <citation type="journal article" date="2020" name="Stud. Mycol.">
        <title>101 Dothideomycetes genomes: a test case for predicting lifestyles and emergence of pathogens.</title>
        <authorList>
            <person name="Haridas S."/>
            <person name="Albert R."/>
            <person name="Binder M."/>
            <person name="Bloem J."/>
            <person name="Labutti K."/>
            <person name="Salamov A."/>
            <person name="Andreopoulos B."/>
            <person name="Baker S."/>
            <person name="Barry K."/>
            <person name="Bills G."/>
            <person name="Bluhm B."/>
            <person name="Cannon C."/>
            <person name="Castanera R."/>
            <person name="Culley D."/>
            <person name="Daum C."/>
            <person name="Ezra D."/>
            <person name="Gonzalez J."/>
            <person name="Henrissat B."/>
            <person name="Kuo A."/>
            <person name="Liang C."/>
            <person name="Lipzen A."/>
            <person name="Lutzoni F."/>
            <person name="Magnuson J."/>
            <person name="Mondo S."/>
            <person name="Nolan M."/>
            <person name="Ohm R."/>
            <person name="Pangilinan J."/>
            <person name="Park H.-J."/>
            <person name="Ramirez L."/>
            <person name="Alfaro M."/>
            <person name="Sun H."/>
            <person name="Tritt A."/>
            <person name="Yoshinaga Y."/>
            <person name="Zwiers L.-H."/>
            <person name="Turgeon B."/>
            <person name="Goodwin S."/>
            <person name="Spatafora J."/>
            <person name="Crous P."/>
            <person name="Grigoriev I."/>
        </authorList>
    </citation>
    <scope>NUCLEOTIDE SEQUENCE</scope>
    <source>
        <strain evidence="1">CBS 627.86</strain>
    </source>
</reference>
<proteinExistence type="predicted"/>
<dbReference type="EMBL" id="ML977315">
    <property type="protein sequence ID" value="KAF2119581.1"/>
    <property type="molecule type" value="Genomic_DNA"/>
</dbReference>
<name>A0A6A5ZMZ1_9PLEO</name>
<dbReference type="AlphaFoldDB" id="A0A6A5ZMZ1"/>
<dbReference type="Proteomes" id="UP000799770">
    <property type="component" value="Unassembled WGS sequence"/>
</dbReference>
<gene>
    <name evidence="1" type="ORF">BDV96DRAFT_642601</name>
</gene>
<dbReference type="OrthoDB" id="3557178at2759"/>
<evidence type="ECO:0000313" key="1">
    <source>
        <dbReference type="EMBL" id="KAF2119581.1"/>
    </source>
</evidence>
<sequence length="206" mass="22083">MWVHLTSALAVADPQITAPAVLPRQQQDVFIGWVETGGNWVSESCISGLTWYQDGAYVQCCPTTAASCYAPTACVSGSLIYPDTEISSTLTIACTDNFQNPSHSICNSAFIFENFDTNPATLGINSYYGQDTFFQQQMSPAPQYQSPYQPPGCPPLRGDGAFVPDQKQVYQQTARPEAAELGGASSATQPASISYTAELSGEAIIK</sequence>